<keyword evidence="3" id="KW-0223">Dioxygenase</keyword>
<feature type="domain" description="TauD/TfdA-like" evidence="2">
    <location>
        <begin position="109"/>
        <end position="293"/>
    </location>
</feature>
<dbReference type="Proteomes" id="UP000678374">
    <property type="component" value="Unassembled WGS sequence"/>
</dbReference>
<comment type="caution">
    <text evidence="3">The sequence shown here is derived from an EMBL/GenBank/DDBJ whole genome shotgun (WGS) entry which is preliminary data.</text>
</comment>
<dbReference type="Pfam" id="PF02668">
    <property type="entry name" value="TauD"/>
    <property type="match status" value="1"/>
</dbReference>
<reference evidence="3" key="1">
    <citation type="submission" date="2021-04" db="EMBL/GenBank/DDBJ databases">
        <title>The genome sequence of Ideonella sp. 4Y11.</title>
        <authorList>
            <person name="Liu Y."/>
        </authorList>
    </citation>
    <scope>NUCLEOTIDE SEQUENCE</scope>
    <source>
        <strain evidence="3">4Y11</strain>
    </source>
</reference>
<proteinExistence type="predicted"/>
<sequence length="309" mass="34427">MTAAGRRRRFIGNPFDLDDEGAYRRWRAMKLAARPRSVSHLLVEVADPRRLTAPERLALLDRLSRCNMALYHSPCLDADPTLPVALAAQLGMRRLDANWLAGEDGVSSICVSDRRDERGGFIPYTDRAIRWHTDGYYQVPERAIRGMVLHCVRPAVQGGDNALLDHELVYIALRDQSPAHVRALMAPDAMVIPERTDEHGVARAAQGGAVFSVDTASGALHMRYTARTRSIAWKDDRATQAALAALERLLEGGLHDVLATRLAPGMGLVCHNVLHDRSAFQDDPAQPRLLYRARFLDRSDARELAWRTA</sequence>
<dbReference type="SUPFAM" id="SSF51197">
    <property type="entry name" value="Clavaminate synthase-like"/>
    <property type="match status" value="1"/>
</dbReference>
<gene>
    <name evidence="3" type="ORF">KAK06_18055</name>
</gene>
<evidence type="ECO:0000313" key="3">
    <source>
        <dbReference type="EMBL" id="MBQ0960864.1"/>
    </source>
</evidence>
<dbReference type="InterPro" id="IPR042098">
    <property type="entry name" value="TauD-like_sf"/>
</dbReference>
<dbReference type="InterPro" id="IPR003819">
    <property type="entry name" value="TauD/TfdA-like"/>
</dbReference>
<dbReference type="EMBL" id="JAGQDE010000018">
    <property type="protein sequence ID" value="MBQ0960864.1"/>
    <property type="molecule type" value="Genomic_DNA"/>
</dbReference>
<keyword evidence="1" id="KW-0560">Oxidoreductase</keyword>
<keyword evidence="4" id="KW-1185">Reference proteome</keyword>
<protein>
    <submittedName>
        <fullName evidence="3">TauD/TfdA family dioxygenase</fullName>
    </submittedName>
</protein>
<dbReference type="AlphaFoldDB" id="A0A940YJV8"/>
<dbReference type="GO" id="GO:0016706">
    <property type="term" value="F:2-oxoglutarate-dependent dioxygenase activity"/>
    <property type="evidence" value="ECO:0007669"/>
    <property type="project" value="UniProtKB-ARBA"/>
</dbReference>
<evidence type="ECO:0000259" key="2">
    <source>
        <dbReference type="Pfam" id="PF02668"/>
    </source>
</evidence>
<evidence type="ECO:0000256" key="1">
    <source>
        <dbReference type="ARBA" id="ARBA00023002"/>
    </source>
</evidence>
<accession>A0A940YJV8</accession>
<dbReference type="Gene3D" id="3.60.130.10">
    <property type="entry name" value="Clavaminate synthase-like"/>
    <property type="match status" value="1"/>
</dbReference>
<organism evidence="3 4">
    <name type="scientific">Ideonella aquatica</name>
    <dbReference type="NCBI Taxonomy" id="2824119"/>
    <lineage>
        <taxon>Bacteria</taxon>
        <taxon>Pseudomonadati</taxon>
        <taxon>Pseudomonadota</taxon>
        <taxon>Betaproteobacteria</taxon>
        <taxon>Burkholderiales</taxon>
        <taxon>Sphaerotilaceae</taxon>
        <taxon>Ideonella</taxon>
    </lineage>
</organism>
<evidence type="ECO:0000313" key="4">
    <source>
        <dbReference type="Proteomes" id="UP000678374"/>
    </source>
</evidence>
<name>A0A940YJV8_9BURK</name>